<reference evidence="2" key="1">
    <citation type="submission" date="2013-10" db="EMBL/GenBank/DDBJ databases">
        <title>Genome sequencing of Onchocerca volvulus.</title>
        <authorList>
            <person name="Cotton J."/>
            <person name="Tsai J."/>
            <person name="Stanley E."/>
            <person name="Tracey A."/>
            <person name="Holroyd N."/>
            <person name="Lustigman S."/>
            <person name="Berriman M."/>
        </authorList>
    </citation>
    <scope>NUCLEOTIDE SEQUENCE</scope>
</reference>
<dbReference type="EMBL" id="CMVM020000161">
    <property type="status" value="NOT_ANNOTATED_CDS"/>
    <property type="molecule type" value="Genomic_DNA"/>
</dbReference>
<dbReference type="Proteomes" id="UP000024404">
    <property type="component" value="Unassembled WGS sequence"/>
</dbReference>
<sequence length="15" mass="1657">MALNSISCVLTFEKT</sequence>
<proteinExistence type="predicted"/>
<name>A0A8R1TVH1_ONCVO</name>
<reference evidence="1" key="2">
    <citation type="submission" date="2022-06" db="UniProtKB">
        <authorList>
            <consortium name="EnsemblMetazoa"/>
        </authorList>
    </citation>
    <scope>IDENTIFICATION</scope>
</reference>
<accession>A0A8R1TVH1</accession>
<dbReference type="EnsemblMetazoa" id="OVOC5713.1">
    <property type="protein sequence ID" value="OVOC5713.1"/>
    <property type="gene ID" value="WBGene00242522"/>
</dbReference>
<organism evidence="1 2">
    <name type="scientific">Onchocerca volvulus</name>
    <dbReference type="NCBI Taxonomy" id="6282"/>
    <lineage>
        <taxon>Eukaryota</taxon>
        <taxon>Metazoa</taxon>
        <taxon>Ecdysozoa</taxon>
        <taxon>Nematoda</taxon>
        <taxon>Chromadorea</taxon>
        <taxon>Rhabditida</taxon>
        <taxon>Spirurina</taxon>
        <taxon>Spiruromorpha</taxon>
        <taxon>Filarioidea</taxon>
        <taxon>Onchocercidae</taxon>
        <taxon>Onchocerca</taxon>
    </lineage>
</organism>
<protein>
    <submittedName>
        <fullName evidence="1">Uncharacterized protein</fullName>
    </submittedName>
</protein>
<evidence type="ECO:0000313" key="2">
    <source>
        <dbReference type="Proteomes" id="UP000024404"/>
    </source>
</evidence>
<keyword evidence="2" id="KW-1185">Reference proteome</keyword>
<evidence type="ECO:0000313" key="1">
    <source>
        <dbReference type="EnsemblMetazoa" id="OVOC5713.1"/>
    </source>
</evidence>